<keyword evidence="2 5" id="KW-0732">Signal</keyword>
<dbReference type="STRING" id="5466.A0A4R8RF92"/>
<dbReference type="PRINTS" id="PR00771">
    <property type="entry name" value="ENTEROTOXINA"/>
</dbReference>
<keyword evidence="3" id="KW-0843">Virulence</keyword>
<dbReference type="Gene3D" id="3.90.210.10">
    <property type="entry name" value="Heat-Labile Enterotoxin, subunit A"/>
    <property type="match status" value="1"/>
</dbReference>
<evidence type="ECO:0000256" key="3">
    <source>
        <dbReference type="ARBA" id="ARBA00023026"/>
    </source>
</evidence>
<feature type="chain" id="PRO_5020852046" evidence="5">
    <location>
        <begin position="23"/>
        <end position="238"/>
    </location>
</feature>
<comment type="caution">
    <text evidence="6">The sequence shown here is derived from an EMBL/GenBank/DDBJ whole genome shotgun (WGS) entry which is preliminary data.</text>
</comment>
<dbReference type="EMBL" id="RYZW01000064">
    <property type="protein sequence ID" value="TDZ53980.1"/>
    <property type="molecule type" value="Genomic_DNA"/>
</dbReference>
<sequence length="238" mass="26789">MNSRSIFCILHFLCFWSSVSHAEYVYRADSRPYSVIQKSKGFLPKGLPNFGLVAPDLSLWNHVNGEEETHFSKDTDGYVSTTADPDLAEFWIYNYLNGTGYIYRIHTTPNMIDCEATLGHHNPFSYEQEFAALGGIKDNEIVGWTPVVEDEVGIEKPNPFYKSEIYSNMGHGGAQPGLAAFPPDHTAWDEEPWARFRRCSRLPGRSGLSADQSCSLAQSNRQAGEEYMDYVEAVCPHC</sequence>
<dbReference type="AlphaFoldDB" id="A0A4R8RF92"/>
<reference evidence="6 7" key="1">
    <citation type="submission" date="2018-12" db="EMBL/GenBank/DDBJ databases">
        <title>Genome sequence and assembly of Colletotrichum trifolii.</title>
        <authorList>
            <person name="Gan P."/>
            <person name="Shirasu K."/>
        </authorList>
    </citation>
    <scope>NUCLEOTIDE SEQUENCE [LARGE SCALE GENOMIC DNA]</scope>
    <source>
        <strain evidence="6 7">543-2</strain>
    </source>
</reference>
<proteinExistence type="predicted"/>
<keyword evidence="4" id="KW-1015">Disulfide bond</keyword>
<organism evidence="6 7">
    <name type="scientific">Colletotrichum trifolii</name>
    <dbReference type="NCBI Taxonomy" id="5466"/>
    <lineage>
        <taxon>Eukaryota</taxon>
        <taxon>Fungi</taxon>
        <taxon>Dikarya</taxon>
        <taxon>Ascomycota</taxon>
        <taxon>Pezizomycotina</taxon>
        <taxon>Sordariomycetes</taxon>
        <taxon>Hypocreomycetidae</taxon>
        <taxon>Glomerellales</taxon>
        <taxon>Glomerellaceae</taxon>
        <taxon>Colletotrichum</taxon>
        <taxon>Colletotrichum orbiculare species complex</taxon>
    </lineage>
</organism>
<protein>
    <submittedName>
        <fullName evidence="6">Cholera enterotoxin subunit A</fullName>
    </submittedName>
</protein>
<dbReference type="Pfam" id="PF01375">
    <property type="entry name" value="Enterotoxin_a"/>
    <property type="match status" value="1"/>
</dbReference>
<name>A0A4R8RF92_COLTR</name>
<evidence type="ECO:0000256" key="2">
    <source>
        <dbReference type="ARBA" id="ARBA00022729"/>
    </source>
</evidence>
<dbReference type="GO" id="GO:0090729">
    <property type="term" value="F:toxin activity"/>
    <property type="evidence" value="ECO:0007669"/>
    <property type="project" value="UniProtKB-KW"/>
</dbReference>
<gene>
    <name evidence="6" type="primary">ctxA-1</name>
    <name evidence="6" type="ORF">CTRI78_v006673</name>
</gene>
<evidence type="ECO:0000313" key="6">
    <source>
        <dbReference type="EMBL" id="TDZ53980.1"/>
    </source>
</evidence>
<dbReference type="SUPFAM" id="SSF56399">
    <property type="entry name" value="ADP-ribosylation"/>
    <property type="match status" value="1"/>
</dbReference>
<dbReference type="Proteomes" id="UP000295703">
    <property type="component" value="Unassembled WGS sequence"/>
</dbReference>
<dbReference type="InterPro" id="IPR001144">
    <property type="entry name" value="Enterotoxin_A"/>
</dbReference>
<accession>A0A4R8RF92</accession>
<evidence type="ECO:0000313" key="7">
    <source>
        <dbReference type="Proteomes" id="UP000295703"/>
    </source>
</evidence>
<keyword evidence="1" id="KW-0800">Toxin</keyword>
<evidence type="ECO:0000256" key="5">
    <source>
        <dbReference type="SAM" id="SignalP"/>
    </source>
</evidence>
<evidence type="ECO:0000256" key="4">
    <source>
        <dbReference type="ARBA" id="ARBA00023157"/>
    </source>
</evidence>
<keyword evidence="7" id="KW-1185">Reference proteome</keyword>
<evidence type="ECO:0000256" key="1">
    <source>
        <dbReference type="ARBA" id="ARBA00022656"/>
    </source>
</evidence>
<feature type="signal peptide" evidence="5">
    <location>
        <begin position="1"/>
        <end position="22"/>
    </location>
</feature>